<dbReference type="Pfam" id="PF12706">
    <property type="entry name" value="Lactamase_B_2"/>
    <property type="match status" value="1"/>
</dbReference>
<keyword evidence="4" id="KW-1185">Reference proteome</keyword>
<dbReference type="AlphaFoldDB" id="U3BQI7"/>
<dbReference type="STRING" id="1219065.VPR01S_19_00650"/>
<evidence type="ECO:0000256" key="1">
    <source>
        <dbReference type="ARBA" id="ARBA00022801"/>
    </source>
</evidence>
<dbReference type="GO" id="GO:0016787">
    <property type="term" value="F:hydrolase activity"/>
    <property type="evidence" value="ECO:0007669"/>
    <property type="project" value="UniProtKB-KW"/>
</dbReference>
<evidence type="ECO:0000259" key="2">
    <source>
        <dbReference type="Pfam" id="PF12706"/>
    </source>
</evidence>
<evidence type="ECO:0000313" key="4">
    <source>
        <dbReference type="Proteomes" id="UP000016570"/>
    </source>
</evidence>
<dbReference type="Proteomes" id="UP000016570">
    <property type="component" value="Unassembled WGS sequence"/>
</dbReference>
<dbReference type="EMBL" id="BATJ01000019">
    <property type="protein sequence ID" value="GAD68783.1"/>
    <property type="molecule type" value="Genomic_DNA"/>
</dbReference>
<keyword evidence="1" id="KW-0378">Hydrolase</keyword>
<protein>
    <recommendedName>
        <fullName evidence="2">Metallo-beta-lactamase domain-containing protein</fullName>
    </recommendedName>
</protein>
<dbReference type="RefSeq" id="WP_021706751.1">
    <property type="nucleotide sequence ID" value="NZ_BATJ01000019.1"/>
</dbReference>
<dbReference type="eggNOG" id="COG2220">
    <property type="taxonomic scope" value="Bacteria"/>
</dbReference>
<dbReference type="CDD" id="cd06262">
    <property type="entry name" value="metallo-hydrolase-like_MBL-fold"/>
    <property type="match status" value="1"/>
</dbReference>
<dbReference type="Gene3D" id="3.60.15.10">
    <property type="entry name" value="Ribonuclease Z/Hydroxyacylglutathione hydrolase-like"/>
    <property type="match status" value="1"/>
</dbReference>
<proteinExistence type="predicted"/>
<feature type="domain" description="Metallo-beta-lactamase" evidence="2">
    <location>
        <begin position="20"/>
        <end position="220"/>
    </location>
</feature>
<name>U3BQI7_VIBPR</name>
<dbReference type="PANTHER" id="PTHR43546">
    <property type="entry name" value="UPF0173 METAL-DEPENDENT HYDROLASE MJ1163-RELATED"/>
    <property type="match status" value="1"/>
</dbReference>
<evidence type="ECO:0000313" key="3">
    <source>
        <dbReference type="EMBL" id="GAD68783.1"/>
    </source>
</evidence>
<sequence length="257" mass="28189">MMKFTQVRNATVQIEYAGQRFLVDPVLADKDAYPGFEGTLNSHIRWPTVPLPMDSAQVLDVDAIILTHTHADHWDEAAIQSVPKDMPLLVQHDADAELVRNAGFRNVSILGEQTRFGEVTLSITTGQHGSDATMALLGERLGQVSGVVFRHPSEKTTYLAGDTVWNSDVEHAIARYQPQVIILNAGDAQIPGLGAIIMGKQDTLTAHRAAPEATIIATHMEAVNHAVLSREELREFVTSHQLQQKILVPDDGDSYTL</sequence>
<comment type="caution">
    <text evidence="3">The sequence shown here is derived from an EMBL/GenBank/DDBJ whole genome shotgun (WGS) entry which is preliminary data.</text>
</comment>
<dbReference type="PANTHER" id="PTHR43546:SF9">
    <property type="entry name" value="L-ASCORBATE-6-PHOSPHATE LACTONASE ULAG-RELATED"/>
    <property type="match status" value="1"/>
</dbReference>
<organism evidence="3 4">
    <name type="scientific">Vibrio proteolyticus NBRC 13287</name>
    <dbReference type="NCBI Taxonomy" id="1219065"/>
    <lineage>
        <taxon>Bacteria</taxon>
        <taxon>Pseudomonadati</taxon>
        <taxon>Pseudomonadota</taxon>
        <taxon>Gammaproteobacteria</taxon>
        <taxon>Vibrionales</taxon>
        <taxon>Vibrionaceae</taxon>
        <taxon>Vibrio</taxon>
    </lineage>
</organism>
<dbReference type="InterPro" id="IPR050114">
    <property type="entry name" value="UPF0173_UPF0282_UlaG_hydrolase"/>
</dbReference>
<dbReference type="InterPro" id="IPR036866">
    <property type="entry name" value="RibonucZ/Hydroxyglut_hydro"/>
</dbReference>
<reference evidence="3 4" key="1">
    <citation type="submission" date="2013-09" db="EMBL/GenBank/DDBJ databases">
        <title>Whole genome shotgun sequence of Vibrio proteolyticus NBRC 13287.</title>
        <authorList>
            <person name="Isaki S."/>
            <person name="Hosoyama A."/>
            <person name="Numata M."/>
            <person name="Hashimoto M."/>
            <person name="Hosoyama Y."/>
            <person name="Tsuchikane K."/>
            <person name="Noguchi M."/>
            <person name="Hirakata S."/>
            <person name="Ichikawa N."/>
            <person name="Ohji S."/>
            <person name="Yamazoe A."/>
            <person name="Fujita N."/>
        </authorList>
    </citation>
    <scope>NUCLEOTIDE SEQUENCE [LARGE SCALE GENOMIC DNA]</scope>
    <source>
        <strain evidence="3 4">NBRC 13287</strain>
    </source>
</reference>
<gene>
    <name evidence="3" type="ORF">VPR01S_19_00650</name>
</gene>
<dbReference type="SUPFAM" id="SSF56281">
    <property type="entry name" value="Metallo-hydrolase/oxidoreductase"/>
    <property type="match status" value="1"/>
</dbReference>
<dbReference type="InterPro" id="IPR001279">
    <property type="entry name" value="Metallo-B-lactamas"/>
</dbReference>
<accession>U3BQI7</accession>